<dbReference type="EMBL" id="UINC01053145">
    <property type="protein sequence ID" value="SVB69315.1"/>
    <property type="molecule type" value="Genomic_DNA"/>
</dbReference>
<dbReference type="AlphaFoldDB" id="A0A382G3H1"/>
<feature type="domain" description="DUF5777" evidence="1">
    <location>
        <begin position="20"/>
        <end position="197"/>
    </location>
</feature>
<feature type="non-terminal residue" evidence="2">
    <location>
        <position position="207"/>
    </location>
</feature>
<name>A0A382G3H1_9ZZZZ</name>
<proteinExistence type="predicted"/>
<reference evidence="2" key="1">
    <citation type="submission" date="2018-05" db="EMBL/GenBank/DDBJ databases">
        <authorList>
            <person name="Lanie J.A."/>
            <person name="Ng W.-L."/>
            <person name="Kazmierczak K.M."/>
            <person name="Andrzejewski T.M."/>
            <person name="Davidsen T.M."/>
            <person name="Wayne K.J."/>
            <person name="Tettelin H."/>
            <person name="Glass J.I."/>
            <person name="Rusch D."/>
            <person name="Podicherti R."/>
            <person name="Tsui H.-C.T."/>
            <person name="Winkler M.E."/>
        </authorList>
    </citation>
    <scope>NUCLEOTIDE SEQUENCE</scope>
</reference>
<evidence type="ECO:0000259" key="1">
    <source>
        <dbReference type="Pfam" id="PF19089"/>
    </source>
</evidence>
<feature type="non-terminal residue" evidence="2">
    <location>
        <position position="1"/>
    </location>
</feature>
<evidence type="ECO:0000313" key="2">
    <source>
        <dbReference type="EMBL" id="SVB69315.1"/>
    </source>
</evidence>
<gene>
    <name evidence="2" type="ORF">METZ01_LOCUS222169</name>
</gene>
<dbReference type="Pfam" id="PF19089">
    <property type="entry name" value="DUF5777"/>
    <property type="match status" value="1"/>
</dbReference>
<organism evidence="2">
    <name type="scientific">marine metagenome</name>
    <dbReference type="NCBI Taxonomy" id="408172"/>
    <lineage>
        <taxon>unclassified sequences</taxon>
        <taxon>metagenomes</taxon>
        <taxon>ecological metagenomes</taxon>
    </lineage>
</organism>
<accession>A0A382G3H1</accession>
<dbReference type="InterPro" id="IPR045916">
    <property type="entry name" value="DUF5777"/>
</dbReference>
<sequence>VTGDNGDVDAQEKVPPLEIFYSTQSANLPTAKMLQGGQGILEISHRFLPPISDGAEVLWGLDGPAYNRLGLGFAVDDNILLGVLRSSLEDNLEVNAKVNLGQKDGERPWMAAAVLGSSWDFDSHSRGSAAVAHAYLQLVFNTLLTDRIAIGVVPSLFGGFSEGGSAEMDFAFGFNGQFYLNRRINLIAEWIATQSRTVAPKDVGSLG</sequence>
<protein>
    <recommendedName>
        <fullName evidence="1">DUF5777 domain-containing protein</fullName>
    </recommendedName>
</protein>